<keyword evidence="3" id="KW-1185">Reference proteome</keyword>
<dbReference type="AlphaFoldDB" id="A0A1E3B8D7"/>
<protein>
    <submittedName>
        <fullName evidence="2">Uncharacterized protein</fullName>
    </submittedName>
</protein>
<comment type="caution">
    <text evidence="2">The sequence shown here is derived from an EMBL/GenBank/DDBJ whole genome shotgun (WGS) entry which is preliminary data.</text>
</comment>
<evidence type="ECO:0000313" key="3">
    <source>
        <dbReference type="Proteomes" id="UP000094569"/>
    </source>
</evidence>
<proteinExistence type="predicted"/>
<dbReference type="EMBL" id="JXNT01000009">
    <property type="protein sequence ID" value="ODM17207.1"/>
    <property type="molecule type" value="Genomic_DNA"/>
</dbReference>
<sequence>MTDANFQAYSRAIRDKVNAGAHEPVCSPGLNRYRVKSITTIPLARGQASKRNEQECKESAKTFMASSSALGEGVDITILESGLHSGNQKNGQDEQTVGSILESAPAGEETSAVLDIEVSPPRYLG</sequence>
<dbReference type="Proteomes" id="UP000094569">
    <property type="component" value="Unassembled WGS sequence"/>
</dbReference>
<feature type="compositionally biased region" description="Polar residues" evidence="1">
    <location>
        <begin position="84"/>
        <end position="98"/>
    </location>
</feature>
<reference evidence="2 3" key="1">
    <citation type="journal article" date="2016" name="BMC Genomics">
        <title>Comparative genomic and transcriptomic analyses of the Fuzhuan brick tea-fermentation fungus Aspergillus cristatus.</title>
        <authorList>
            <person name="Ge Y."/>
            <person name="Wang Y."/>
            <person name="Liu Y."/>
            <person name="Tan Y."/>
            <person name="Ren X."/>
            <person name="Zhang X."/>
            <person name="Hyde K.D."/>
            <person name="Liu Y."/>
            <person name="Liu Z."/>
        </authorList>
    </citation>
    <scope>NUCLEOTIDE SEQUENCE [LARGE SCALE GENOMIC DNA]</scope>
    <source>
        <strain evidence="2 3">GZAAS20.1005</strain>
    </source>
</reference>
<accession>A0A1E3B8D7</accession>
<feature type="region of interest" description="Disordered" evidence="1">
    <location>
        <begin position="83"/>
        <end position="125"/>
    </location>
</feature>
<dbReference type="VEuPathDB" id="FungiDB:SI65_07606"/>
<organism evidence="2 3">
    <name type="scientific">Aspergillus cristatus</name>
    <name type="common">Chinese Fuzhuan brick tea-fermentation fungus</name>
    <name type="synonym">Eurotium cristatum</name>
    <dbReference type="NCBI Taxonomy" id="573508"/>
    <lineage>
        <taxon>Eukaryota</taxon>
        <taxon>Fungi</taxon>
        <taxon>Dikarya</taxon>
        <taxon>Ascomycota</taxon>
        <taxon>Pezizomycotina</taxon>
        <taxon>Eurotiomycetes</taxon>
        <taxon>Eurotiomycetidae</taxon>
        <taxon>Eurotiales</taxon>
        <taxon>Aspergillaceae</taxon>
        <taxon>Aspergillus</taxon>
        <taxon>Aspergillus subgen. Aspergillus</taxon>
    </lineage>
</organism>
<evidence type="ECO:0000256" key="1">
    <source>
        <dbReference type="SAM" id="MobiDB-lite"/>
    </source>
</evidence>
<name>A0A1E3B8D7_ASPCR</name>
<gene>
    <name evidence="2" type="ORF">SI65_07606</name>
</gene>
<evidence type="ECO:0000313" key="2">
    <source>
        <dbReference type="EMBL" id="ODM17207.1"/>
    </source>
</evidence>